<dbReference type="EMBL" id="CAJZAG010000002">
    <property type="protein sequence ID" value="CAG9166520.1"/>
    <property type="molecule type" value="Genomic_DNA"/>
</dbReference>
<keyword evidence="3 5" id="KW-1133">Transmembrane helix</keyword>
<feature type="transmembrane region" description="Helical" evidence="5">
    <location>
        <begin position="55"/>
        <end position="74"/>
    </location>
</feature>
<name>A0ABM8WGP4_9BURK</name>
<feature type="transmembrane region" description="Helical" evidence="5">
    <location>
        <begin position="104"/>
        <end position="120"/>
    </location>
</feature>
<feature type="transmembrane region" description="Helical" evidence="5">
    <location>
        <begin position="285"/>
        <end position="303"/>
    </location>
</feature>
<proteinExistence type="predicted"/>
<evidence type="ECO:0000313" key="7">
    <source>
        <dbReference type="EMBL" id="CAG9166520.1"/>
    </source>
</evidence>
<feature type="transmembrane region" description="Helical" evidence="5">
    <location>
        <begin position="157"/>
        <end position="179"/>
    </location>
</feature>
<comment type="subcellular location">
    <subcellularLocation>
        <location evidence="1">Membrane</location>
        <topology evidence="1">Multi-pass membrane protein</topology>
    </subcellularLocation>
</comment>
<feature type="domain" description="Integral membrane bound transporter" evidence="6">
    <location>
        <begin position="41"/>
        <end position="171"/>
    </location>
</feature>
<gene>
    <name evidence="7" type="ORF">LMG32289_01049</name>
</gene>
<evidence type="ECO:0000259" key="6">
    <source>
        <dbReference type="Pfam" id="PF13515"/>
    </source>
</evidence>
<keyword evidence="2 5" id="KW-0812">Transmembrane</keyword>
<feature type="transmembrane region" description="Helical" evidence="5">
    <location>
        <begin position="339"/>
        <end position="360"/>
    </location>
</feature>
<evidence type="ECO:0000313" key="8">
    <source>
        <dbReference type="Proteomes" id="UP000706525"/>
    </source>
</evidence>
<feature type="transmembrane region" description="Helical" evidence="5">
    <location>
        <begin position="80"/>
        <end position="97"/>
    </location>
</feature>
<evidence type="ECO:0000256" key="2">
    <source>
        <dbReference type="ARBA" id="ARBA00022692"/>
    </source>
</evidence>
<evidence type="ECO:0000256" key="4">
    <source>
        <dbReference type="ARBA" id="ARBA00023136"/>
    </source>
</evidence>
<accession>A0ABM8WGP4</accession>
<sequence>MKEMLLLALRNTVHAFRSELDIAVFLARGGKCLLAMLAVMLAAGASWLLHQPEAWWAAICAFALTGTAPGPAWARGIQQIAGTFCGTVFGILLAPLALRGPLSFIALSTLFATACLYIAAKRTASFFWILCAALFVYMVSILLASHGTDARPLAVAMWINAAIGTGAYLLVITIAAAILPGQDPEGARPGAAAAPSGGPVDAVSDATLALVCAMSLAILSWIVYSFPSAGLAQAMTTTIVVLAVPHKKESAPSLYDVSIRIFHRLLGCLLGAVAVVLILPLAAGNYLYCLIALSVLVTVACHLRLGHPDVSYLGAQFGAVSILALVHDRHGLTDDVTTAGHRLLGIVIGNIATAIAFVVVHRLLSKRA</sequence>
<organism evidence="7 8">
    <name type="scientific">Cupriavidus pampae</name>
    <dbReference type="NCBI Taxonomy" id="659251"/>
    <lineage>
        <taxon>Bacteria</taxon>
        <taxon>Pseudomonadati</taxon>
        <taxon>Pseudomonadota</taxon>
        <taxon>Betaproteobacteria</taxon>
        <taxon>Burkholderiales</taxon>
        <taxon>Burkholderiaceae</taxon>
        <taxon>Cupriavidus</taxon>
    </lineage>
</organism>
<feature type="transmembrane region" description="Helical" evidence="5">
    <location>
        <begin position="126"/>
        <end position="145"/>
    </location>
</feature>
<comment type="caution">
    <text evidence="7">The sequence shown here is derived from an EMBL/GenBank/DDBJ whole genome shotgun (WGS) entry which is preliminary data.</text>
</comment>
<protein>
    <recommendedName>
        <fullName evidence="6">Integral membrane bound transporter domain-containing protein</fullName>
    </recommendedName>
</protein>
<keyword evidence="4 5" id="KW-0472">Membrane</keyword>
<dbReference type="Proteomes" id="UP000706525">
    <property type="component" value="Unassembled WGS sequence"/>
</dbReference>
<dbReference type="Pfam" id="PF13515">
    <property type="entry name" value="FUSC_2"/>
    <property type="match status" value="1"/>
</dbReference>
<feature type="transmembrane region" description="Helical" evidence="5">
    <location>
        <begin position="261"/>
        <end position="279"/>
    </location>
</feature>
<evidence type="ECO:0000256" key="3">
    <source>
        <dbReference type="ARBA" id="ARBA00022989"/>
    </source>
</evidence>
<keyword evidence="8" id="KW-1185">Reference proteome</keyword>
<evidence type="ECO:0000256" key="5">
    <source>
        <dbReference type="SAM" id="Phobius"/>
    </source>
</evidence>
<reference evidence="7 8" key="1">
    <citation type="submission" date="2021-08" db="EMBL/GenBank/DDBJ databases">
        <authorList>
            <person name="Peeters C."/>
        </authorList>
    </citation>
    <scope>NUCLEOTIDE SEQUENCE [LARGE SCALE GENOMIC DNA]</scope>
    <source>
        <strain evidence="7 8">LMG 32289</strain>
    </source>
</reference>
<dbReference type="RefSeq" id="WP_223982868.1">
    <property type="nucleotide sequence ID" value="NZ_CAJZAG010000002.1"/>
</dbReference>
<feature type="transmembrane region" description="Helical" evidence="5">
    <location>
        <begin position="25"/>
        <end position="48"/>
    </location>
</feature>
<evidence type="ECO:0000256" key="1">
    <source>
        <dbReference type="ARBA" id="ARBA00004141"/>
    </source>
</evidence>
<dbReference type="InterPro" id="IPR049453">
    <property type="entry name" value="Memb_transporter_dom"/>
</dbReference>